<proteinExistence type="predicted"/>
<dbReference type="CDD" id="cd16413">
    <property type="entry name" value="DGQHR_domain"/>
    <property type="match status" value="1"/>
</dbReference>
<accession>A0A532V831</accession>
<organism evidence="1 2">
    <name type="scientific">candidate division TA06 bacterium B3_TA06</name>
    <dbReference type="NCBI Taxonomy" id="2012487"/>
    <lineage>
        <taxon>Bacteria</taxon>
        <taxon>Bacteria division TA06</taxon>
    </lineage>
</organism>
<evidence type="ECO:0000313" key="1">
    <source>
        <dbReference type="EMBL" id="TKJ43351.1"/>
    </source>
</evidence>
<dbReference type="EMBL" id="NJBO01000005">
    <property type="protein sequence ID" value="TKJ43351.1"/>
    <property type="molecule type" value="Genomic_DNA"/>
</dbReference>
<evidence type="ECO:0000313" key="2">
    <source>
        <dbReference type="Proteomes" id="UP000317778"/>
    </source>
</evidence>
<reference evidence="1 2" key="1">
    <citation type="submission" date="2017-06" db="EMBL/GenBank/DDBJ databases">
        <title>Novel microbial phyla capable of carbon fixation and sulfur reduction in deep-sea sediments.</title>
        <authorList>
            <person name="Huang J."/>
            <person name="Baker B."/>
            <person name="Wang Y."/>
        </authorList>
    </citation>
    <scope>NUCLEOTIDE SEQUENCE [LARGE SCALE GENOMIC DNA]</scope>
    <source>
        <strain evidence="1">B3_TA06</strain>
    </source>
</reference>
<dbReference type="Proteomes" id="UP000317778">
    <property type="component" value="Unassembled WGS sequence"/>
</dbReference>
<dbReference type="NCBIfam" id="TIGR03187">
    <property type="entry name" value="DGQHR"/>
    <property type="match status" value="1"/>
</dbReference>
<dbReference type="AlphaFoldDB" id="A0A532V831"/>
<dbReference type="Pfam" id="PF14072">
    <property type="entry name" value="DndB"/>
    <property type="match status" value="1"/>
</dbReference>
<name>A0A532V831_UNCT6</name>
<dbReference type="InterPro" id="IPR017601">
    <property type="entry name" value="DGQHR-contain_dom"/>
</dbReference>
<dbReference type="InterPro" id="IPR017642">
    <property type="entry name" value="DNA_S_mod_DndB"/>
</dbReference>
<gene>
    <name evidence="1" type="ORF">CEE36_04785</name>
</gene>
<comment type="caution">
    <text evidence="1">The sequence shown here is derived from an EMBL/GenBank/DDBJ whole genome shotgun (WGS) entry which is preliminary data.</text>
</comment>
<sequence length="349" mass="39462">MAGFAVTAHVLRQKGYDLYLFPMNSRELRRLCYVTPRSHDNPKEVQRILDPKRAKEIGEYIKEDTSILPNAIVVSLTSSVSISPTGKSEEVVIQFPDEEGKYAYILDGQHRLAGFEHSNGIEFDLPVIALYDADEHLRGKVFADINGKQVKVTDVHVLELYYQIKELPPEESATMDVVHRLAEDNDSPLKGKIKLLDDDKGCWVTNRHIKRCLAPHTESGGVLYAKTAAAQAQIVKEFLKGVQKMWPEAWGNNSDYMLTKAMGIEIILSIFAATKHRCDLNEGRQYTAETFQRQLEPLRNCQIEIPGFGKRPPLTWGKGPFGLLSNKAGKVLIQRQLVNYLRQADELEE</sequence>
<protein>
    <recommendedName>
        <fullName evidence="3">DGQHR domain-containing protein</fullName>
    </recommendedName>
</protein>
<evidence type="ECO:0008006" key="3">
    <source>
        <dbReference type="Google" id="ProtNLM"/>
    </source>
</evidence>